<evidence type="ECO:0000256" key="4">
    <source>
        <dbReference type="ARBA" id="ARBA00022827"/>
    </source>
</evidence>
<dbReference type="SUPFAM" id="SSF51905">
    <property type="entry name" value="FAD/NAD(P)-binding domain"/>
    <property type="match status" value="1"/>
</dbReference>
<protein>
    <submittedName>
        <fullName evidence="8">GMC family oxidoreductase</fullName>
    </submittedName>
</protein>
<comment type="cofactor">
    <cofactor evidence="1">
        <name>FAD</name>
        <dbReference type="ChEBI" id="CHEBI:57692"/>
    </cofactor>
</comment>
<keyword evidence="9" id="KW-1185">Reference proteome</keyword>
<evidence type="ECO:0000259" key="7">
    <source>
        <dbReference type="Pfam" id="PF05199"/>
    </source>
</evidence>
<dbReference type="Proteomes" id="UP001476950">
    <property type="component" value="Unassembled WGS sequence"/>
</dbReference>
<reference evidence="8 9" key="1">
    <citation type="submission" date="2022-04" db="EMBL/GenBank/DDBJ databases">
        <title>Positive selection, recombination, and allopatry shape intraspecific diversity of widespread and dominant cyanobacteria.</title>
        <authorList>
            <person name="Wei J."/>
            <person name="Shu W."/>
            <person name="Hu C."/>
        </authorList>
    </citation>
    <scope>NUCLEOTIDE SEQUENCE [LARGE SCALE GENOMIC DNA]</scope>
    <source>
        <strain evidence="8 9">AS-A4</strain>
    </source>
</reference>
<name>A0ABV0KIP3_9CYAN</name>
<dbReference type="InterPro" id="IPR051473">
    <property type="entry name" value="P2Ox-like"/>
</dbReference>
<proteinExistence type="inferred from homology"/>
<dbReference type="PANTHER" id="PTHR42784">
    <property type="entry name" value="PYRANOSE 2-OXIDASE"/>
    <property type="match status" value="1"/>
</dbReference>
<keyword evidence="5" id="KW-0560">Oxidoreductase</keyword>
<feature type="domain" description="Glucose-methanol-choline oxidoreductase N-terminal" evidence="6">
    <location>
        <begin position="81"/>
        <end position="283"/>
    </location>
</feature>
<feature type="domain" description="Glucose-methanol-choline oxidoreductase C-terminal" evidence="7">
    <location>
        <begin position="386"/>
        <end position="488"/>
    </location>
</feature>
<organism evidence="8 9">
    <name type="scientific">Stenomitos frigidus AS-A4</name>
    <dbReference type="NCBI Taxonomy" id="2933935"/>
    <lineage>
        <taxon>Bacteria</taxon>
        <taxon>Bacillati</taxon>
        <taxon>Cyanobacteriota</taxon>
        <taxon>Cyanophyceae</taxon>
        <taxon>Leptolyngbyales</taxon>
        <taxon>Leptolyngbyaceae</taxon>
        <taxon>Stenomitos</taxon>
    </lineage>
</organism>
<evidence type="ECO:0000313" key="9">
    <source>
        <dbReference type="Proteomes" id="UP001476950"/>
    </source>
</evidence>
<evidence type="ECO:0000256" key="1">
    <source>
        <dbReference type="ARBA" id="ARBA00001974"/>
    </source>
</evidence>
<gene>
    <name evidence="8" type="ORF">NDI38_11750</name>
</gene>
<keyword evidence="3" id="KW-0285">Flavoprotein</keyword>
<dbReference type="InterPro" id="IPR000172">
    <property type="entry name" value="GMC_OxRdtase_N"/>
</dbReference>
<dbReference type="Gene3D" id="3.50.50.60">
    <property type="entry name" value="FAD/NAD(P)-binding domain"/>
    <property type="match status" value="2"/>
</dbReference>
<dbReference type="Pfam" id="PF05199">
    <property type="entry name" value="GMC_oxred_C"/>
    <property type="match status" value="1"/>
</dbReference>
<sequence length="500" mass="55342">MIVDDQHYDVIIIGTGAGGGTLARKLAPTGKKILLLERGELIYRESSELIDTEVFKKEQYHAPESWHDSSGEPFSPQTYYAVGGNTKIWSGVLQRRRERDFEQVQHQGGLSPAWSLKYQDFEPYYTEAEKLYQVHGKFEDDPTEPSHSEAYPFSEVAHEPLVQQIGGSLAEQGLHPVHLPLGLGDFGRTDAEDTGITPVLNSENVTLKTSAQVVLLHTNPSGSEIKAVEAKIGEQSYLFLGDVVVLACGAVNSAALLLRSANEKHPKGIANGSDQVGRNLMKQLLSVVVQLTSTANSGLFSRTLGLNDFYWGDKDFPYPMGHVQNSGGILQDVIFAEAPPILSALSRLMPNFGLRQLATHSIGWWLKTEDLPHADNRVRYVGDKLRIDYTPNNVEAHDRLVYRWVDALKSVEQSQPNLFNRTTHPRSDMPVQVVAHQCGTCRFGEDPATSVLNLDCRTHEVHNLYVVDSSFFPSHASVSPGLTVIANALRVGDRLIEQLQ</sequence>
<comment type="similarity">
    <text evidence="2">Belongs to the GMC oxidoreductase family.</text>
</comment>
<evidence type="ECO:0000256" key="5">
    <source>
        <dbReference type="ARBA" id="ARBA00023002"/>
    </source>
</evidence>
<dbReference type="RefSeq" id="WP_190450153.1">
    <property type="nucleotide sequence ID" value="NZ_JAMPLM010000008.1"/>
</dbReference>
<keyword evidence="4" id="KW-0274">FAD</keyword>
<dbReference type="EMBL" id="JAMPLM010000008">
    <property type="protein sequence ID" value="MEP1059112.1"/>
    <property type="molecule type" value="Genomic_DNA"/>
</dbReference>
<dbReference type="PANTHER" id="PTHR42784:SF1">
    <property type="entry name" value="PYRANOSE 2-OXIDASE"/>
    <property type="match status" value="1"/>
</dbReference>
<evidence type="ECO:0000256" key="2">
    <source>
        <dbReference type="ARBA" id="ARBA00010790"/>
    </source>
</evidence>
<dbReference type="Pfam" id="PF00732">
    <property type="entry name" value="GMC_oxred_N"/>
    <property type="match status" value="1"/>
</dbReference>
<evidence type="ECO:0000256" key="3">
    <source>
        <dbReference type="ARBA" id="ARBA00022630"/>
    </source>
</evidence>
<evidence type="ECO:0000313" key="8">
    <source>
        <dbReference type="EMBL" id="MEP1059112.1"/>
    </source>
</evidence>
<dbReference type="InterPro" id="IPR007867">
    <property type="entry name" value="GMC_OxRtase_C"/>
</dbReference>
<evidence type="ECO:0000259" key="6">
    <source>
        <dbReference type="Pfam" id="PF00732"/>
    </source>
</evidence>
<dbReference type="InterPro" id="IPR036188">
    <property type="entry name" value="FAD/NAD-bd_sf"/>
</dbReference>
<comment type="caution">
    <text evidence="8">The sequence shown here is derived from an EMBL/GenBank/DDBJ whole genome shotgun (WGS) entry which is preliminary data.</text>
</comment>
<accession>A0ABV0KIP3</accession>